<protein>
    <submittedName>
        <fullName evidence="1">Polysaccharide biosynthesis protein</fullName>
    </submittedName>
</protein>
<dbReference type="InterPro" id="IPR032719">
    <property type="entry name" value="WbsX"/>
</dbReference>
<dbReference type="CDD" id="cd11579">
    <property type="entry name" value="Glyco_tran_WbsX"/>
    <property type="match status" value="1"/>
</dbReference>
<dbReference type="EMBL" id="CP002305">
    <property type="protein sequence ID" value="ADQ18789.1"/>
    <property type="molecule type" value="Genomic_DNA"/>
</dbReference>
<keyword evidence="2" id="KW-1185">Reference proteome</keyword>
<evidence type="ECO:0000313" key="1">
    <source>
        <dbReference type="EMBL" id="ADQ18789.1"/>
    </source>
</evidence>
<dbReference type="PANTHER" id="PTHR41244:SF1">
    <property type="entry name" value="GLYCOSYLTRANSFERASE"/>
    <property type="match status" value="1"/>
</dbReference>
<proteinExistence type="predicted"/>
<dbReference type="AlphaFoldDB" id="E4RV51"/>
<reference key="1">
    <citation type="submission" date="2010-11" db="EMBL/GenBank/DDBJ databases">
        <title>The complete genome of Leadbetterella byssophila DSM 17132.</title>
        <authorList>
            <consortium name="US DOE Joint Genome Institute (JGI-PGF)"/>
            <person name="Lucas S."/>
            <person name="Copeland A."/>
            <person name="Lapidus A."/>
            <person name="Glavina del Rio T."/>
            <person name="Dalin E."/>
            <person name="Tice H."/>
            <person name="Bruce D."/>
            <person name="Goodwin L."/>
            <person name="Pitluck S."/>
            <person name="Kyrpides N."/>
            <person name="Mavromatis K."/>
            <person name="Ivanova N."/>
            <person name="Teshima H."/>
            <person name="Brettin T."/>
            <person name="Detter J.C."/>
            <person name="Han C."/>
            <person name="Tapia R."/>
            <person name="Land M."/>
            <person name="Hauser L."/>
            <person name="Markowitz V."/>
            <person name="Cheng J.-F."/>
            <person name="Hugenholtz P."/>
            <person name="Woyke T."/>
            <person name="Wu D."/>
            <person name="Tindall B."/>
            <person name="Pomrenke H.G."/>
            <person name="Brambilla E."/>
            <person name="Klenk H.-P."/>
            <person name="Eisen J.A."/>
        </authorList>
    </citation>
    <scope>NUCLEOTIDE SEQUENCE [LARGE SCALE GENOMIC DNA]</scope>
    <source>
        <strain>DSM 17132</strain>
    </source>
</reference>
<dbReference type="KEGG" id="lby:Lbys_3128"/>
<accession>E4RV51</accession>
<dbReference type="HOGENOM" id="CLU_038570_0_0_10"/>
<gene>
    <name evidence="1" type="ordered locus">Lbys_3128</name>
</gene>
<dbReference type="OrthoDB" id="9816424at2"/>
<dbReference type="STRING" id="649349.Lbys_3128"/>
<sequence length="361" mass="42571">MPKAVAIYLPQYHPIPENDKWWGKGFTEWTNVSSAEPQFKGHYQPQLPTDNGYYDLRVPETRQLHADMAKEYGIHGFCYYHYWFSGKRLLHQPIDEVLASKEPDFPFCYFWANENWSRRWEGQDKESVVLIEQKYSEEDHRAHAEWLIPSFKDERYMKINGRPIFLIYKPFDIPEVGRMFEIFEEVCAENGVPKPYFVGSNSHDPNRNPADIGFDTAIHFQTRHNLLSEFWIDGFTPKRMIRNLLQGVINPTLKIYDYKQYKERAKIHKIKYKGFPCPIVGFDNTARKGKNAVILKNQNVEDFKASLIDAVEDVKEFPEEEQIVFINSWNEWAEGNHLEPCVKFGRQFLEAVKEVFSKPSI</sequence>
<dbReference type="Proteomes" id="UP000007435">
    <property type="component" value="Chromosome"/>
</dbReference>
<dbReference type="Pfam" id="PF14307">
    <property type="entry name" value="Glyco_tran_WbsX"/>
    <property type="match status" value="1"/>
</dbReference>
<name>E4RV51_LEAB4</name>
<evidence type="ECO:0000313" key="2">
    <source>
        <dbReference type="Proteomes" id="UP000007435"/>
    </source>
</evidence>
<reference evidence="1 2" key="2">
    <citation type="journal article" date="2011" name="Stand. Genomic Sci.">
        <title>Complete genome sequence of Leadbetterella byssophila type strain (4M15).</title>
        <authorList>
            <person name="Abt B."/>
            <person name="Teshima H."/>
            <person name="Lucas S."/>
            <person name="Lapidus A."/>
            <person name="Del Rio T.G."/>
            <person name="Nolan M."/>
            <person name="Tice H."/>
            <person name="Cheng J.F."/>
            <person name="Pitluck S."/>
            <person name="Liolios K."/>
            <person name="Pagani I."/>
            <person name="Ivanova N."/>
            <person name="Mavromatis K."/>
            <person name="Pati A."/>
            <person name="Tapia R."/>
            <person name="Han C."/>
            <person name="Goodwin L."/>
            <person name="Chen A."/>
            <person name="Palaniappan K."/>
            <person name="Land M."/>
            <person name="Hauser L."/>
            <person name="Chang Y.J."/>
            <person name="Jeffries C.D."/>
            <person name="Rohde M."/>
            <person name="Goker M."/>
            <person name="Tindall B.J."/>
            <person name="Detter J.C."/>
            <person name="Woyke T."/>
            <person name="Bristow J."/>
            <person name="Eisen J.A."/>
            <person name="Markowitz V."/>
            <person name="Hugenholtz P."/>
            <person name="Klenk H.P."/>
            <person name="Kyrpides N.C."/>
        </authorList>
    </citation>
    <scope>NUCLEOTIDE SEQUENCE [LARGE SCALE GENOMIC DNA]</scope>
    <source>
        <strain evidence="2">DSM 17132 / JCM 16389 / KACC 11308 / NBRC 106382 / 4M15</strain>
    </source>
</reference>
<dbReference type="Gene3D" id="3.20.20.80">
    <property type="entry name" value="Glycosidases"/>
    <property type="match status" value="1"/>
</dbReference>
<dbReference type="eggNOG" id="COG0457">
    <property type="taxonomic scope" value="Bacteria"/>
</dbReference>
<organism evidence="1 2">
    <name type="scientific">Leadbetterella byssophila (strain DSM 17132 / JCM 16389 / KACC 11308 / NBRC 106382 / 4M15)</name>
    <dbReference type="NCBI Taxonomy" id="649349"/>
    <lineage>
        <taxon>Bacteria</taxon>
        <taxon>Pseudomonadati</taxon>
        <taxon>Bacteroidota</taxon>
        <taxon>Cytophagia</taxon>
        <taxon>Cytophagales</taxon>
        <taxon>Leadbetterellaceae</taxon>
        <taxon>Leadbetterella</taxon>
    </lineage>
</organism>
<dbReference type="RefSeq" id="WP_013409817.1">
    <property type="nucleotide sequence ID" value="NC_014655.1"/>
</dbReference>
<dbReference type="PANTHER" id="PTHR41244">
    <property type="entry name" value="RHAMNAN SYNTHESIS F"/>
    <property type="match status" value="1"/>
</dbReference>